<dbReference type="EMBL" id="LK023319">
    <property type="protein sequence ID" value="CDS06388.1"/>
    <property type="molecule type" value="Genomic_DNA"/>
</dbReference>
<dbReference type="AlphaFoldDB" id="A0A077WH74"/>
<accession>A0A077WH74</accession>
<protein>
    <submittedName>
        <fullName evidence="1">Uncharacterized protein</fullName>
    </submittedName>
</protein>
<proteinExistence type="predicted"/>
<reference evidence="1" key="1">
    <citation type="journal article" date="2014" name="Genome Announc.">
        <title>De novo whole-genome sequence and genome annotation of Lichtheimia ramosa.</title>
        <authorList>
            <person name="Linde J."/>
            <person name="Schwartze V."/>
            <person name="Binder U."/>
            <person name="Lass-Florl C."/>
            <person name="Voigt K."/>
            <person name="Horn F."/>
        </authorList>
    </citation>
    <scope>NUCLEOTIDE SEQUENCE</scope>
    <source>
        <strain evidence="1">JMRC FSU:6197</strain>
    </source>
</reference>
<dbReference type="OrthoDB" id="2414723at2759"/>
<evidence type="ECO:0000313" key="1">
    <source>
        <dbReference type="EMBL" id="CDS06388.1"/>
    </source>
</evidence>
<gene>
    <name evidence="1" type="ORF">LRAMOSA08916</name>
</gene>
<sequence>MLKEALVNSICNSSFSSFFGRQTSSHSNNTHQQQQQIDPDALLDNTRSINTPPPPYEKIENDIDLSHNTQGDNDNLLDAKLVKQSITLLQLAPEVPRDMALDLYMVGLDKMIAALSLEADSKAKAMLWKKLQEITSRYQLDANTGASSDGKDYSELMVRAAVALKASPIPGERSVPTLS</sequence>
<name>A0A077WH74_9FUNG</name>
<organism evidence="1">
    <name type="scientific">Lichtheimia ramosa</name>
    <dbReference type="NCBI Taxonomy" id="688394"/>
    <lineage>
        <taxon>Eukaryota</taxon>
        <taxon>Fungi</taxon>
        <taxon>Fungi incertae sedis</taxon>
        <taxon>Mucoromycota</taxon>
        <taxon>Mucoromycotina</taxon>
        <taxon>Mucoromycetes</taxon>
        <taxon>Mucorales</taxon>
        <taxon>Lichtheimiaceae</taxon>
        <taxon>Lichtheimia</taxon>
    </lineage>
</organism>